<dbReference type="AlphaFoldDB" id="A0A7G2CVI6"/>
<feature type="region of interest" description="Disordered" evidence="1">
    <location>
        <begin position="330"/>
        <end position="372"/>
    </location>
</feature>
<feature type="compositionally biased region" description="Polar residues" evidence="1">
    <location>
        <begin position="339"/>
        <end position="348"/>
    </location>
</feature>
<feature type="compositionally biased region" description="Polar residues" evidence="1">
    <location>
        <begin position="273"/>
        <end position="293"/>
    </location>
</feature>
<evidence type="ECO:0000256" key="1">
    <source>
        <dbReference type="SAM" id="MobiDB-lite"/>
    </source>
</evidence>
<proteinExistence type="predicted"/>
<evidence type="ECO:0000313" key="2">
    <source>
        <dbReference type="EMBL" id="CAD2222322.1"/>
    </source>
</evidence>
<name>A0A7G2CVI6_9TRYP</name>
<feature type="region of interest" description="Disordered" evidence="1">
    <location>
        <begin position="273"/>
        <end position="294"/>
    </location>
</feature>
<dbReference type="Proteomes" id="UP000515908">
    <property type="component" value="Chromosome 25"/>
</dbReference>
<reference evidence="2 3" key="1">
    <citation type="submission" date="2020-08" db="EMBL/GenBank/DDBJ databases">
        <authorList>
            <person name="Newling K."/>
            <person name="Davey J."/>
            <person name="Forrester S."/>
        </authorList>
    </citation>
    <scope>NUCLEOTIDE SEQUENCE [LARGE SCALE GENOMIC DNA]</scope>
    <source>
        <strain evidence="3">Crithidia deanei Carvalho (ATCC PRA-265)</strain>
    </source>
</reference>
<feature type="compositionally biased region" description="Low complexity" evidence="1">
    <location>
        <begin position="349"/>
        <end position="363"/>
    </location>
</feature>
<protein>
    <submittedName>
        <fullName evidence="2">Uncharacterized protein</fullName>
    </submittedName>
</protein>
<sequence>MVISGGSHASLERCSLSTYIPIGVTGSAISYFSPNATAGASFLPPAIRGAIDASIGNANNSNISNNNNSYPANFTVNETNLDTLYDQILHRDLFIEFVDKYISATRTEIVLPFVESQSHQCVIATDRASLTCEASEFASRTLDEIVQDEVELGMRVPAIAMTSPIMSVLFNGSKVAVSKLPGDGSTGAEKVVSNPNLLISGAAAAPIIIPDNTKLEEMVLRLYSVFYTVRRCWSEYILHERALYLAKTQDQVINLVEKLNGTVGRALAEQTRSVLGKTSSDPLGSSKHSSTGTYPDVGAQEYDCFSIGKEITPVDLWPCERWYNTMRRELDGQPARPKTMSTSGSMVESNNSVTTNNSSNNGAGSPGKGPGDLKMHTLENVNYFSVVAGAHPALLRGNYSIVARDSAKLNLKCNIFYLRSRQPPKKAQLASRKSHEEVVMTDGSILTDPIQLRKR</sequence>
<dbReference type="EMBL" id="LR877169">
    <property type="protein sequence ID" value="CAD2222322.1"/>
    <property type="molecule type" value="Genomic_DNA"/>
</dbReference>
<dbReference type="VEuPathDB" id="TriTrypDB:ADEAN_000986600"/>
<accession>A0A7G2CVI6</accession>
<keyword evidence="3" id="KW-1185">Reference proteome</keyword>
<organism evidence="2 3">
    <name type="scientific">Angomonas deanei</name>
    <dbReference type="NCBI Taxonomy" id="59799"/>
    <lineage>
        <taxon>Eukaryota</taxon>
        <taxon>Discoba</taxon>
        <taxon>Euglenozoa</taxon>
        <taxon>Kinetoplastea</taxon>
        <taxon>Metakinetoplastina</taxon>
        <taxon>Trypanosomatida</taxon>
        <taxon>Trypanosomatidae</taxon>
        <taxon>Strigomonadinae</taxon>
        <taxon>Angomonas</taxon>
    </lineage>
</organism>
<gene>
    <name evidence="2" type="ORF">ADEAN_000986600</name>
</gene>
<evidence type="ECO:0000313" key="3">
    <source>
        <dbReference type="Proteomes" id="UP000515908"/>
    </source>
</evidence>